<feature type="transmembrane region" description="Helical" evidence="1">
    <location>
        <begin position="234"/>
        <end position="251"/>
    </location>
</feature>
<gene>
    <name evidence="3" type="ORF">AUK40_04415</name>
</gene>
<feature type="transmembrane region" description="Helical" evidence="1">
    <location>
        <begin position="143"/>
        <end position="162"/>
    </location>
</feature>
<dbReference type="GO" id="GO:0016020">
    <property type="term" value="C:membrane"/>
    <property type="evidence" value="ECO:0007669"/>
    <property type="project" value="InterPro"/>
</dbReference>
<feature type="domain" description="EamA" evidence="2">
    <location>
        <begin position="4"/>
        <end position="130"/>
    </location>
</feature>
<evidence type="ECO:0000313" key="3">
    <source>
        <dbReference type="EMBL" id="OIP96874.1"/>
    </source>
</evidence>
<keyword evidence="1" id="KW-0472">Membrane</keyword>
<dbReference type="Pfam" id="PF00892">
    <property type="entry name" value="EamA"/>
    <property type="match status" value="2"/>
</dbReference>
<dbReference type="EMBL" id="MNZT01000077">
    <property type="protein sequence ID" value="OIP96874.1"/>
    <property type="molecule type" value="Genomic_DNA"/>
</dbReference>
<dbReference type="InterPro" id="IPR000620">
    <property type="entry name" value="EamA_dom"/>
</dbReference>
<keyword evidence="1" id="KW-0812">Transmembrane</keyword>
<evidence type="ECO:0000256" key="1">
    <source>
        <dbReference type="SAM" id="Phobius"/>
    </source>
</evidence>
<evidence type="ECO:0000259" key="2">
    <source>
        <dbReference type="Pfam" id="PF00892"/>
    </source>
</evidence>
<feature type="transmembrane region" description="Helical" evidence="1">
    <location>
        <begin position="29"/>
        <end position="49"/>
    </location>
</feature>
<proteinExistence type="predicted"/>
<feature type="transmembrane region" description="Helical" evidence="1">
    <location>
        <begin position="257"/>
        <end position="274"/>
    </location>
</feature>
<dbReference type="InterPro" id="IPR037185">
    <property type="entry name" value="EmrE-like"/>
</dbReference>
<comment type="caution">
    <text evidence="3">The sequence shown here is derived from an EMBL/GenBank/DDBJ whole genome shotgun (WGS) entry which is preliminary data.</text>
</comment>
<name>A0A1J5IR38_9BACT</name>
<dbReference type="SUPFAM" id="SSF103481">
    <property type="entry name" value="Multidrug resistance efflux transporter EmrE"/>
    <property type="match status" value="2"/>
</dbReference>
<feature type="transmembrane region" description="Helical" evidence="1">
    <location>
        <begin position="114"/>
        <end position="131"/>
    </location>
</feature>
<sequence length="291" mass="32359">MNPYLSVILAALIWGSSGAFVRILGIPSTSLSFFRLAVPTLVLGIYFGFQRGYRFNFRDRTMLLTSLLNAVRVPLYYLGFMYCSIGTAVILTYTWPVFATILSSLLFKEKNTRRDLAMVFLAFTGTVIISSSRDLQFTDRSTIGMGALIVSSLLYSLTVLLFKKHASAYTPAETIMYQNFAGAVIYTPVFFFTNPKPALWQVGTATIYAILIGLVAFGLFFFALKKIKSSHAAILAYMEIISALIFAISFFHEHLTWNLIVGGLFILSSAFTLSRKPESGKKISPESNLQV</sequence>
<dbReference type="Proteomes" id="UP000183245">
    <property type="component" value="Unassembled WGS sequence"/>
</dbReference>
<dbReference type="AlphaFoldDB" id="A0A1J5IR38"/>
<feature type="transmembrane region" description="Helical" evidence="1">
    <location>
        <begin position="198"/>
        <end position="222"/>
    </location>
</feature>
<dbReference type="STRING" id="1817892.AUK40_04415"/>
<dbReference type="PANTHER" id="PTHR22911">
    <property type="entry name" value="ACYL-MALONYL CONDENSING ENZYME-RELATED"/>
    <property type="match status" value="1"/>
</dbReference>
<organism evidence="3 4">
    <name type="scientific">Candidatus Wirthbacteria bacterium CG2_30_54_11</name>
    <dbReference type="NCBI Taxonomy" id="1817892"/>
    <lineage>
        <taxon>Bacteria</taxon>
        <taxon>Candidatus Wirthbacteria</taxon>
    </lineage>
</organism>
<accession>A0A1J5IR38</accession>
<keyword evidence="1" id="KW-1133">Transmembrane helix</keyword>
<protein>
    <recommendedName>
        <fullName evidence="2">EamA domain-containing protein</fullName>
    </recommendedName>
</protein>
<evidence type="ECO:0000313" key="4">
    <source>
        <dbReference type="Proteomes" id="UP000183245"/>
    </source>
</evidence>
<feature type="transmembrane region" description="Helical" evidence="1">
    <location>
        <begin position="174"/>
        <end position="192"/>
    </location>
</feature>
<reference evidence="3 4" key="1">
    <citation type="journal article" date="2016" name="Environ. Microbiol.">
        <title>Genomic resolution of a cold subsurface aquifer community provides metabolic insights for novel microbes adapted to high CO concentrations.</title>
        <authorList>
            <person name="Probst A.J."/>
            <person name="Castelle C.J."/>
            <person name="Singh A."/>
            <person name="Brown C.T."/>
            <person name="Anantharaman K."/>
            <person name="Sharon I."/>
            <person name="Hug L.A."/>
            <person name="Burstein D."/>
            <person name="Emerson J.B."/>
            <person name="Thomas B.C."/>
            <person name="Banfield J.F."/>
        </authorList>
    </citation>
    <scope>NUCLEOTIDE SEQUENCE [LARGE SCALE GENOMIC DNA]</scope>
    <source>
        <strain evidence="3">CG2_30_54_11</strain>
    </source>
</reference>
<feature type="domain" description="EamA" evidence="2">
    <location>
        <begin position="143"/>
        <end position="274"/>
    </location>
</feature>